<feature type="domain" description="CarD-like/TRCF RNAP-interacting" evidence="1">
    <location>
        <begin position="9"/>
        <end position="119"/>
    </location>
</feature>
<organism evidence="2">
    <name type="scientific">Microvirga ossetica</name>
    <dbReference type="NCBI Taxonomy" id="1882682"/>
    <lineage>
        <taxon>Bacteria</taxon>
        <taxon>Pseudomonadati</taxon>
        <taxon>Pseudomonadota</taxon>
        <taxon>Alphaproteobacteria</taxon>
        <taxon>Hyphomicrobiales</taxon>
        <taxon>Methylobacteriaceae</taxon>
        <taxon>Microvirga</taxon>
    </lineage>
</organism>
<dbReference type="InterPro" id="IPR048792">
    <property type="entry name" value="CarD_C"/>
</dbReference>
<dbReference type="EMBL" id="CP016620">
    <property type="protein sequence ID" value="ANY85256.1"/>
    <property type="molecule type" value="Genomic_DNA"/>
</dbReference>
<dbReference type="InterPro" id="IPR052531">
    <property type="entry name" value="CarD-like_regulator"/>
</dbReference>
<dbReference type="Gene3D" id="2.40.10.170">
    <property type="match status" value="1"/>
</dbReference>
<sequence>MTTKNNALSFQAGETVVYPGHGLGVITGIEEQEVAGFKLDLLVLSLDSGKVTVRIPTAKAKSSGLRKLSEPAVANQALEILSGKARSKRGMWNRRAADYQERMGSGQLTAVAEILRDLNRGPQQEEASYSERQIFEGALDFMTKEIAAVRQITETEARKLIEQGLASALHSSKPAGSEAAA</sequence>
<dbReference type="PANTHER" id="PTHR38447:SF1">
    <property type="entry name" value="RNA POLYMERASE-BINDING TRANSCRIPTION FACTOR CARD"/>
    <property type="match status" value="1"/>
</dbReference>
<dbReference type="OrthoDB" id="9786074at2"/>
<geneLocation type="plasmid" evidence="2">
    <name>unnamed4</name>
</geneLocation>
<dbReference type="InterPro" id="IPR036101">
    <property type="entry name" value="CarD-like/TRCF_RID_sf"/>
</dbReference>
<dbReference type="Pfam" id="PF02559">
    <property type="entry name" value="CarD_TRCF_RID"/>
    <property type="match status" value="1"/>
</dbReference>
<dbReference type="GO" id="GO:0009303">
    <property type="term" value="P:rRNA transcription"/>
    <property type="evidence" value="ECO:0007669"/>
    <property type="project" value="TreeGrafter"/>
</dbReference>
<dbReference type="KEGG" id="moc:BB934_44590"/>
<dbReference type="InterPro" id="IPR042215">
    <property type="entry name" value="CarD-like_C"/>
</dbReference>
<gene>
    <name evidence="2" type="ORF">BB934_44590</name>
</gene>
<dbReference type="SUPFAM" id="SSF141259">
    <property type="entry name" value="CarD-like"/>
    <property type="match status" value="1"/>
</dbReference>
<dbReference type="InterPro" id="IPR003711">
    <property type="entry name" value="CarD-like/TRCF_RID"/>
</dbReference>
<protein>
    <submittedName>
        <fullName evidence="2">CarD family transcriptional regulator</fullName>
    </submittedName>
</protein>
<keyword evidence="2" id="KW-0614">Plasmid</keyword>
<dbReference type="Gene3D" id="1.20.58.1290">
    <property type="entry name" value="CarD-like, C-terminal domain"/>
    <property type="match status" value="1"/>
</dbReference>
<dbReference type="SMART" id="SM01058">
    <property type="entry name" value="CarD_TRCF"/>
    <property type="match status" value="1"/>
</dbReference>
<dbReference type="RefSeq" id="WP_099516041.1">
    <property type="nucleotide sequence ID" value="NZ_CP016620.1"/>
</dbReference>
<proteinExistence type="predicted"/>
<dbReference type="Pfam" id="PF21095">
    <property type="entry name" value="CarD_C"/>
    <property type="match status" value="1"/>
</dbReference>
<accession>A0A1B2EZ68</accession>
<evidence type="ECO:0000313" key="2">
    <source>
        <dbReference type="EMBL" id="ANY85256.1"/>
    </source>
</evidence>
<evidence type="ECO:0000259" key="1">
    <source>
        <dbReference type="SMART" id="SM01058"/>
    </source>
</evidence>
<name>A0A1B2EZ68_9HYPH</name>
<reference evidence="2" key="1">
    <citation type="submission" date="2016-07" db="EMBL/GenBank/DDBJ databases">
        <title>Microvirga ossetica sp. nov. a new species of rhizobia isolated from root nodules of the legume species Vicia alpestris Steven originated from North Ossetia region in the Caucasus.</title>
        <authorList>
            <person name="Safronova V.I."/>
            <person name="Kuznetsova I.G."/>
            <person name="Sazanova A.L."/>
            <person name="Belimov A."/>
            <person name="Andronov E."/>
            <person name="Osledkin Y.S."/>
            <person name="Onishchuk O.P."/>
            <person name="Kurchak O.N."/>
            <person name="Shaposhnikov A.I."/>
            <person name="Willems A."/>
            <person name="Tikhonovich I.A."/>
        </authorList>
    </citation>
    <scope>NUCLEOTIDE SEQUENCE [LARGE SCALE GENOMIC DNA]</scope>
    <source>
        <strain evidence="2">V5/3M</strain>
        <plasmid evidence="2">unnamed4</plasmid>
    </source>
</reference>
<dbReference type="PANTHER" id="PTHR38447">
    <property type="entry name" value="TRANSCRIPTION FACTOR YDEB-RELATED"/>
    <property type="match status" value="1"/>
</dbReference>
<dbReference type="AlphaFoldDB" id="A0A1B2EZ68"/>